<dbReference type="PANTHER" id="PTHR38785:SF1">
    <property type="entry name" value="HOMOLOG OF VIRK"/>
    <property type="match status" value="1"/>
</dbReference>
<name>A0ABW7GE91_9BURK</name>
<proteinExistence type="predicted"/>
<dbReference type="PANTHER" id="PTHR38785">
    <property type="entry name" value="HOMOLOG OF VIRK"/>
    <property type="match status" value="1"/>
</dbReference>
<dbReference type="InterPro" id="IPR007488">
    <property type="entry name" value="DUF535"/>
</dbReference>
<dbReference type="Proteomes" id="UP001606302">
    <property type="component" value="Unassembled WGS sequence"/>
</dbReference>
<organism evidence="1 2">
    <name type="scientific">Pelomonas lactea</name>
    <dbReference type="NCBI Taxonomy" id="3299030"/>
    <lineage>
        <taxon>Bacteria</taxon>
        <taxon>Pseudomonadati</taxon>
        <taxon>Pseudomonadota</taxon>
        <taxon>Betaproteobacteria</taxon>
        <taxon>Burkholderiales</taxon>
        <taxon>Sphaerotilaceae</taxon>
        <taxon>Roseateles</taxon>
    </lineage>
</organism>
<evidence type="ECO:0000313" key="1">
    <source>
        <dbReference type="EMBL" id="MFG6460253.1"/>
    </source>
</evidence>
<comment type="caution">
    <text evidence="1">The sequence shown here is derived from an EMBL/GenBank/DDBJ whole genome shotgun (WGS) entry which is preliminary data.</text>
</comment>
<gene>
    <name evidence="1" type="ORF">ACG04Q_01635</name>
</gene>
<protein>
    <submittedName>
        <fullName evidence="1">DUF535 family protein</fullName>
    </submittedName>
</protein>
<reference evidence="1 2" key="1">
    <citation type="submission" date="2024-08" db="EMBL/GenBank/DDBJ databases">
        <authorList>
            <person name="Lu H."/>
        </authorList>
    </citation>
    <scope>NUCLEOTIDE SEQUENCE [LARGE SCALE GENOMIC DNA]</scope>
    <source>
        <strain evidence="1 2">DXS20W</strain>
    </source>
</reference>
<dbReference type="EMBL" id="JBIGHX010000001">
    <property type="protein sequence ID" value="MFG6460253.1"/>
    <property type="molecule type" value="Genomic_DNA"/>
</dbReference>
<accession>A0ABW7GE91</accession>
<dbReference type="Pfam" id="PF04393">
    <property type="entry name" value="DUF535"/>
    <property type="match status" value="2"/>
</dbReference>
<sequence>MALNHAAASDADDELPPPRGLQWLQRMAGHAWQQARAEGLADGLRVLLGAGRLLGERERLGELFAIPAYAQLMAAQPRADVLFFISHRHFLSRGFGTAQRLGCALDHFHFEQARFVPALLPLLHAEGLRLWRGAEGWEMRLRSNAATRHEGPLSLVLCEGGQMVHELSFGCVDAQRLCAGAGRGPVLFATRSQSSRPDAPALARFRAAFPQNSPAYFALAALNGVAQALGLPRIVGVRGSCQIAFEPGYRAGFQRSYDDFWAGFGGRAFGAHGLQMPVPVALTSLQDLPARHRARARQRREHWCGIAAAAEAALKPYLRG</sequence>
<keyword evidence="2" id="KW-1185">Reference proteome</keyword>
<evidence type="ECO:0000313" key="2">
    <source>
        <dbReference type="Proteomes" id="UP001606302"/>
    </source>
</evidence>